<sequence length="97" mass="10745">MENHRGLSVSISKPRPYFDCDEEDELHRLGTEYALACVQGHGMAAESLGRTEAWRPGLGCGARWTLRFLPVSNFGPLGPIQFWTRFSISFGLMGSGL</sequence>
<reference evidence="2" key="1">
    <citation type="submission" date="2014-09" db="EMBL/GenBank/DDBJ databases">
        <authorList>
            <person name="Mudge J."/>
            <person name="Ramaraj T."/>
            <person name="Lindquist I.E."/>
            <person name="Bharti A.K."/>
            <person name="Sundararajan A."/>
            <person name="Cameron C.T."/>
            <person name="Woodward J.E."/>
            <person name="May G.D."/>
            <person name="Brubaker C."/>
            <person name="Broadhvest J."/>
            <person name="Wilkins T.A."/>
        </authorList>
    </citation>
    <scope>NUCLEOTIDE SEQUENCE</scope>
    <source>
        <strain evidence="2">cv. AKA8401</strain>
    </source>
</reference>
<dbReference type="Proteomes" id="UP000032142">
    <property type="component" value="Unassembled WGS sequence"/>
</dbReference>
<keyword evidence="2" id="KW-1185">Reference proteome</keyword>
<dbReference type="AlphaFoldDB" id="A0A0B0NZ56"/>
<name>A0A0B0NZ56_GOSAR</name>
<organism evidence="1 2">
    <name type="scientific">Gossypium arboreum</name>
    <name type="common">Tree cotton</name>
    <name type="synonym">Gossypium nanking</name>
    <dbReference type="NCBI Taxonomy" id="29729"/>
    <lineage>
        <taxon>Eukaryota</taxon>
        <taxon>Viridiplantae</taxon>
        <taxon>Streptophyta</taxon>
        <taxon>Embryophyta</taxon>
        <taxon>Tracheophyta</taxon>
        <taxon>Spermatophyta</taxon>
        <taxon>Magnoliopsida</taxon>
        <taxon>eudicotyledons</taxon>
        <taxon>Gunneridae</taxon>
        <taxon>Pentapetalae</taxon>
        <taxon>rosids</taxon>
        <taxon>malvids</taxon>
        <taxon>Malvales</taxon>
        <taxon>Malvaceae</taxon>
        <taxon>Malvoideae</taxon>
        <taxon>Gossypium</taxon>
    </lineage>
</organism>
<accession>A0A0B0NZ56</accession>
<evidence type="ECO:0000313" key="1">
    <source>
        <dbReference type="EMBL" id="KHG17922.1"/>
    </source>
</evidence>
<dbReference type="EMBL" id="KN409367">
    <property type="protein sequence ID" value="KHG17922.1"/>
    <property type="molecule type" value="Genomic_DNA"/>
</dbReference>
<evidence type="ECO:0000313" key="2">
    <source>
        <dbReference type="Proteomes" id="UP000032142"/>
    </source>
</evidence>
<proteinExistence type="predicted"/>
<gene>
    <name evidence="1" type="ORF">F383_21358</name>
</gene>
<protein>
    <submittedName>
        <fullName evidence="1">39S ribosomal L39, mitochondrial</fullName>
    </submittedName>
</protein>